<evidence type="ECO:0000256" key="1">
    <source>
        <dbReference type="ARBA" id="ARBA00008013"/>
    </source>
</evidence>
<dbReference type="Proteomes" id="UP000822688">
    <property type="component" value="Chromosome 9"/>
</dbReference>
<comment type="similarity">
    <text evidence="1">Belongs to the FPF1 family.</text>
</comment>
<comment type="caution">
    <text evidence="2">The sequence shown here is derived from an EMBL/GenBank/DDBJ whole genome shotgun (WGS) entry which is preliminary data.</text>
</comment>
<accession>A0A8T0GXT5</accession>
<dbReference type="PANTHER" id="PTHR33433">
    <property type="entry name" value="FLOWERING-PROMOTING FACTOR 1-LIKE PROTEIN 1"/>
    <property type="match status" value="1"/>
</dbReference>
<protein>
    <submittedName>
        <fullName evidence="2">Uncharacterized protein</fullName>
    </submittedName>
</protein>
<proteinExistence type="inferred from homology"/>
<gene>
    <name evidence="3" type="ORF">KC19_8G178600</name>
    <name evidence="2" type="ORF">KC19_9G155800</name>
</gene>
<evidence type="ECO:0000313" key="4">
    <source>
        <dbReference type="Proteomes" id="UP000822688"/>
    </source>
</evidence>
<keyword evidence="4" id="KW-1185">Reference proteome</keyword>
<evidence type="ECO:0000313" key="2">
    <source>
        <dbReference type="EMBL" id="KAG0562558.1"/>
    </source>
</evidence>
<sequence length="111" mass="12753">MSGVWKFNPNGVLNLEENPLAETSYPGPSSGHKILVHSESNETISSYEQLEAKLLHLGWLVYSRNQHIRQYHRSHNTSDLITLPVSFRSMRTTHMYDIVVKTRSAFQVRDA</sequence>
<dbReference type="Proteomes" id="UP000822688">
    <property type="component" value="Chromosome 8"/>
</dbReference>
<evidence type="ECO:0000313" key="3">
    <source>
        <dbReference type="EMBL" id="KAG0565281.1"/>
    </source>
</evidence>
<dbReference type="EMBL" id="CM026429">
    <property type="protein sequence ID" value="KAG0565281.1"/>
    <property type="molecule type" value="Genomic_DNA"/>
</dbReference>
<dbReference type="AlphaFoldDB" id="A0A8T0GXT5"/>
<dbReference type="EMBL" id="CM026430">
    <property type="protein sequence ID" value="KAG0562558.1"/>
    <property type="molecule type" value="Genomic_DNA"/>
</dbReference>
<name>A0A8T0GXT5_CERPU</name>
<reference evidence="2" key="1">
    <citation type="submission" date="2020-06" db="EMBL/GenBank/DDBJ databases">
        <title>WGS assembly of Ceratodon purpureus strain R40.</title>
        <authorList>
            <person name="Carey S.B."/>
            <person name="Jenkins J."/>
            <person name="Shu S."/>
            <person name="Lovell J.T."/>
            <person name="Sreedasyam A."/>
            <person name="Maumus F."/>
            <person name="Tiley G.P."/>
            <person name="Fernandez-Pozo N."/>
            <person name="Barry K."/>
            <person name="Chen C."/>
            <person name="Wang M."/>
            <person name="Lipzen A."/>
            <person name="Daum C."/>
            <person name="Saski C.A."/>
            <person name="Payton A.C."/>
            <person name="Mcbreen J.C."/>
            <person name="Conrad R.E."/>
            <person name="Kollar L.M."/>
            <person name="Olsson S."/>
            <person name="Huttunen S."/>
            <person name="Landis J.B."/>
            <person name="Wickett N.J."/>
            <person name="Johnson M.G."/>
            <person name="Rensing S.A."/>
            <person name="Grimwood J."/>
            <person name="Schmutz J."/>
            <person name="Mcdaniel S.F."/>
        </authorList>
    </citation>
    <scope>NUCLEOTIDE SEQUENCE</scope>
    <source>
        <strain evidence="2">R40</strain>
    </source>
</reference>
<dbReference type="InterPro" id="IPR039274">
    <property type="entry name" value="FPF1"/>
</dbReference>
<organism evidence="2 4">
    <name type="scientific">Ceratodon purpureus</name>
    <name type="common">Fire moss</name>
    <name type="synonym">Dicranum purpureum</name>
    <dbReference type="NCBI Taxonomy" id="3225"/>
    <lineage>
        <taxon>Eukaryota</taxon>
        <taxon>Viridiplantae</taxon>
        <taxon>Streptophyta</taxon>
        <taxon>Embryophyta</taxon>
        <taxon>Bryophyta</taxon>
        <taxon>Bryophytina</taxon>
        <taxon>Bryopsida</taxon>
        <taxon>Dicranidae</taxon>
        <taxon>Pseudoditrichales</taxon>
        <taxon>Ditrichaceae</taxon>
        <taxon>Ceratodon</taxon>
    </lineage>
</organism>